<dbReference type="PANTHER" id="PTHR22901">
    <property type="entry name" value="SIALATE O-ACETYLESTERASE"/>
    <property type="match status" value="1"/>
</dbReference>
<dbReference type="Gene3D" id="2.60.40.10">
    <property type="entry name" value="Immunoglobulins"/>
    <property type="match status" value="1"/>
</dbReference>
<dbReference type="InterPro" id="IPR036514">
    <property type="entry name" value="SGNH_hydro_sf"/>
</dbReference>
<dbReference type="InterPro" id="IPR013783">
    <property type="entry name" value="Ig-like_fold"/>
</dbReference>
<dbReference type="Gene3D" id="2.60.120.260">
    <property type="entry name" value="Galactose-binding domain-like"/>
    <property type="match status" value="1"/>
</dbReference>
<evidence type="ECO:0000313" key="5">
    <source>
        <dbReference type="Proteomes" id="UP000306317"/>
    </source>
</evidence>
<dbReference type="Pfam" id="PF03629">
    <property type="entry name" value="SASA"/>
    <property type="match status" value="2"/>
</dbReference>
<dbReference type="InterPro" id="IPR008979">
    <property type="entry name" value="Galactose-bd-like_sf"/>
</dbReference>
<accession>A0A4S3KH39</accession>
<dbReference type="Proteomes" id="UP000306317">
    <property type="component" value="Unassembled WGS sequence"/>
</dbReference>
<feature type="domain" description="Sialate O-acetylesterase" evidence="3">
    <location>
        <begin position="441"/>
        <end position="547"/>
    </location>
</feature>
<dbReference type="SUPFAM" id="SSF52266">
    <property type="entry name" value="SGNH hydrolase"/>
    <property type="match status" value="1"/>
</dbReference>
<keyword evidence="1" id="KW-0378">Hydrolase</keyword>
<dbReference type="AlphaFoldDB" id="A0A4S3KH39"/>
<comment type="caution">
    <text evidence="4">The sequence shown here is derived from an EMBL/GenBank/DDBJ whole genome shotgun (WGS) entry which is preliminary data.</text>
</comment>
<feature type="chain" id="PRO_5020874005" evidence="2">
    <location>
        <begin position="28"/>
        <end position="667"/>
    </location>
</feature>
<feature type="signal peptide" evidence="2">
    <location>
        <begin position="1"/>
        <end position="27"/>
    </location>
</feature>
<dbReference type="EMBL" id="MWIO01000020">
    <property type="protein sequence ID" value="THD08002.1"/>
    <property type="molecule type" value="Genomic_DNA"/>
</dbReference>
<keyword evidence="2" id="KW-0732">Signal</keyword>
<dbReference type="SUPFAM" id="SSF49785">
    <property type="entry name" value="Galactose-binding domain-like"/>
    <property type="match status" value="1"/>
</dbReference>
<name>A0A4S3KH39_9GAMM</name>
<dbReference type="GO" id="GO:0001681">
    <property type="term" value="F:sialate O-acetylesterase activity"/>
    <property type="evidence" value="ECO:0007669"/>
    <property type="project" value="InterPro"/>
</dbReference>
<dbReference type="InterPro" id="IPR039329">
    <property type="entry name" value="SIAE"/>
</dbReference>
<proteinExistence type="predicted"/>
<gene>
    <name evidence="4" type="ORF">B1991_07215</name>
</gene>
<dbReference type="RefSeq" id="WP_425466658.1">
    <property type="nucleotide sequence ID" value="NZ_MWIO01000020.1"/>
</dbReference>
<organism evidence="4 5">
    <name type="scientific">Rhodanobacter lindaniclasticus</name>
    <dbReference type="NCBI Taxonomy" id="75310"/>
    <lineage>
        <taxon>Bacteria</taxon>
        <taxon>Pseudomonadati</taxon>
        <taxon>Pseudomonadota</taxon>
        <taxon>Gammaproteobacteria</taxon>
        <taxon>Lysobacterales</taxon>
        <taxon>Rhodanobacteraceae</taxon>
        <taxon>Rhodanobacter</taxon>
    </lineage>
</organism>
<dbReference type="PANTHER" id="PTHR22901:SF0">
    <property type="entry name" value="SIALATE O-ACETYLESTERASE"/>
    <property type="match status" value="1"/>
</dbReference>
<dbReference type="GO" id="GO:0005975">
    <property type="term" value="P:carbohydrate metabolic process"/>
    <property type="evidence" value="ECO:0007669"/>
    <property type="project" value="TreeGrafter"/>
</dbReference>
<dbReference type="Gene3D" id="3.40.50.1110">
    <property type="entry name" value="SGNH hydrolase"/>
    <property type="match status" value="1"/>
</dbReference>
<evidence type="ECO:0000313" key="4">
    <source>
        <dbReference type="EMBL" id="THD08002.1"/>
    </source>
</evidence>
<feature type="domain" description="Sialate O-acetylesterase" evidence="3">
    <location>
        <begin position="115"/>
        <end position="219"/>
    </location>
</feature>
<sequence length="667" mass="70881">MPVHRSRALFAVLATVMSLATASVARASDNSVPLLSALFQDHAVLQRDRPIPVWGHAAAGQTVTVSLGGGQARTQADARGRWQARLPALHAGGPYTLTAKTADGSIQTVHDVLVGDVWLCSGQSNMELPVKRTLNWPAEVSGANDDAIRMLIVGKQASVTPRADFGTPVAWQKPTPEATAEFSATCYYFARELRKRIDVPMGLIDDAWGGAQIQAWMSAAALRTAGGYDIALDLLDQYAHDPVAANAGWGRQWETWWRKRPQARPGDEPWRPQLATAADWHQAPPGLGAWSTSNVPALTGFTGMVWFRSTVTLSAAQAARGATLAMGLVDEVDETWVNGRAVGSAYLDAAREYRLPPGLLHAGVNTIVVNVLNTYGDGGMLGPASARALHFDDGSSAPLDGPWMYRVVANPLGQPPLAPWLSAAGLTTLHNGMVAPLGNYAVRGTIWYQGASNTGDAGAYAGLLRAYRRQMRAQFGNDMPLLIVQLANYGPAPTQPAESGWAQLREAQRQVAADDARSALAVTIDIGNAYDIHPANKQELGRRLARVARQVVYGEHVPSPSGPVPLSVRHAGDAVVVRFGQLENGLVAHGADDAIGFELCGADAGSCRYARATIHGDTVILHAPDAASATRVRYGWADNPVVTLFDGNGLPAGPFQLPIPSPGASHE</sequence>
<protein>
    <submittedName>
        <fullName evidence="4">9-O-acetylesterase</fullName>
    </submittedName>
</protein>
<evidence type="ECO:0000256" key="2">
    <source>
        <dbReference type="SAM" id="SignalP"/>
    </source>
</evidence>
<reference evidence="4 5" key="1">
    <citation type="submission" date="2017-02" db="EMBL/GenBank/DDBJ databases">
        <title>Whole genome sequencing of Rhodanobacter lindaniclasticus DSM 17932.</title>
        <authorList>
            <person name="Kumar S."/>
            <person name="Patil P."/>
            <person name="Patil P.B."/>
        </authorList>
    </citation>
    <scope>NUCLEOTIDE SEQUENCE [LARGE SCALE GENOMIC DNA]</scope>
    <source>
        <strain evidence="4 5">DSM 17932</strain>
    </source>
</reference>
<dbReference type="InterPro" id="IPR005181">
    <property type="entry name" value="SASA"/>
</dbReference>
<evidence type="ECO:0000256" key="1">
    <source>
        <dbReference type="ARBA" id="ARBA00022801"/>
    </source>
</evidence>
<keyword evidence="5" id="KW-1185">Reference proteome</keyword>
<evidence type="ECO:0000259" key="3">
    <source>
        <dbReference type="Pfam" id="PF03629"/>
    </source>
</evidence>